<reference evidence="7" key="1">
    <citation type="submission" date="2007-07" db="EMBL/GenBank/DDBJ databases">
        <title>PCAP assembly of the Caenorhabditis remanei genome.</title>
        <authorList>
            <consortium name="The Caenorhabditis remanei Sequencing Consortium"/>
            <person name="Wilson R.K."/>
        </authorList>
    </citation>
    <scope>NUCLEOTIDE SEQUENCE [LARGE SCALE GENOMIC DNA]</scope>
    <source>
        <strain evidence="7">PB4641</strain>
    </source>
</reference>
<keyword evidence="8" id="KW-1185">Reference proteome</keyword>
<evidence type="ECO:0000313" key="7">
    <source>
        <dbReference type="EMBL" id="EFO98971.1"/>
    </source>
</evidence>
<dbReference type="InterPro" id="IPR008906">
    <property type="entry name" value="HATC_C_dom"/>
</dbReference>
<evidence type="ECO:0000259" key="6">
    <source>
        <dbReference type="Pfam" id="PF05699"/>
    </source>
</evidence>
<accession>E3NIF8</accession>
<dbReference type="InterPro" id="IPR052035">
    <property type="entry name" value="ZnF_BED_domain_contain"/>
</dbReference>
<dbReference type="SUPFAM" id="SSF53098">
    <property type="entry name" value="Ribonuclease H-like"/>
    <property type="match status" value="1"/>
</dbReference>
<dbReference type="PANTHER" id="PTHR46481:SF10">
    <property type="entry name" value="ZINC FINGER BED DOMAIN-CONTAINING PROTEIN 39"/>
    <property type="match status" value="1"/>
</dbReference>
<dbReference type="GO" id="GO:0046983">
    <property type="term" value="F:protein dimerization activity"/>
    <property type="evidence" value="ECO:0007669"/>
    <property type="project" value="InterPro"/>
</dbReference>
<dbReference type="InParanoid" id="E3NIF8"/>
<organism evidence="8">
    <name type="scientific">Caenorhabditis remanei</name>
    <name type="common">Caenorhabditis vulgaris</name>
    <dbReference type="NCBI Taxonomy" id="31234"/>
    <lineage>
        <taxon>Eukaryota</taxon>
        <taxon>Metazoa</taxon>
        <taxon>Ecdysozoa</taxon>
        <taxon>Nematoda</taxon>
        <taxon>Chromadorea</taxon>
        <taxon>Rhabditida</taxon>
        <taxon>Rhabditina</taxon>
        <taxon>Rhabditomorpha</taxon>
        <taxon>Rhabditoidea</taxon>
        <taxon>Rhabditidae</taxon>
        <taxon>Peloderinae</taxon>
        <taxon>Caenorhabditis</taxon>
    </lineage>
</organism>
<dbReference type="STRING" id="31234.E3NIF8"/>
<keyword evidence="5" id="KW-0539">Nucleus</keyword>
<dbReference type="eggNOG" id="KOG1121">
    <property type="taxonomic scope" value="Eukaryota"/>
</dbReference>
<dbReference type="GO" id="GO:0005634">
    <property type="term" value="C:nucleus"/>
    <property type="evidence" value="ECO:0007669"/>
    <property type="project" value="UniProtKB-SubCell"/>
</dbReference>
<dbReference type="Proteomes" id="UP000008281">
    <property type="component" value="Unassembled WGS sequence"/>
</dbReference>
<evidence type="ECO:0000313" key="8">
    <source>
        <dbReference type="Proteomes" id="UP000008281"/>
    </source>
</evidence>
<proteinExistence type="predicted"/>
<dbReference type="EMBL" id="DS268700">
    <property type="protein sequence ID" value="EFO98971.1"/>
    <property type="molecule type" value="Genomic_DNA"/>
</dbReference>
<name>E3NIF8_CAERE</name>
<keyword evidence="3" id="KW-0863">Zinc-finger</keyword>
<comment type="subcellular location">
    <subcellularLocation>
        <location evidence="1">Nucleus</location>
    </subcellularLocation>
</comment>
<dbReference type="OMA" id="YLMCESA"/>
<dbReference type="GO" id="GO:0008270">
    <property type="term" value="F:zinc ion binding"/>
    <property type="evidence" value="ECO:0007669"/>
    <property type="project" value="UniProtKB-KW"/>
</dbReference>
<keyword evidence="4" id="KW-0862">Zinc</keyword>
<dbReference type="HOGENOM" id="CLU_009123_12_6_1"/>
<gene>
    <name evidence="7" type="ORF">CRE_06170</name>
</gene>
<evidence type="ECO:0000256" key="2">
    <source>
        <dbReference type="ARBA" id="ARBA00022723"/>
    </source>
</evidence>
<dbReference type="InterPro" id="IPR012337">
    <property type="entry name" value="RNaseH-like_sf"/>
</dbReference>
<dbReference type="PANTHER" id="PTHR46481">
    <property type="entry name" value="ZINC FINGER BED DOMAIN-CONTAINING PROTEIN 4"/>
    <property type="match status" value="1"/>
</dbReference>
<protein>
    <recommendedName>
        <fullName evidence="6">HAT C-terminal dimerisation domain-containing protein</fullName>
    </recommendedName>
</protein>
<evidence type="ECO:0000256" key="4">
    <source>
        <dbReference type="ARBA" id="ARBA00022833"/>
    </source>
</evidence>
<dbReference type="AlphaFoldDB" id="E3NIF8"/>
<evidence type="ECO:0000256" key="3">
    <source>
        <dbReference type="ARBA" id="ARBA00022771"/>
    </source>
</evidence>
<feature type="domain" description="HAT C-terminal dimerisation" evidence="6">
    <location>
        <begin position="479"/>
        <end position="560"/>
    </location>
</feature>
<dbReference type="Pfam" id="PF05699">
    <property type="entry name" value="Dimer_Tnp_hAT"/>
    <property type="match status" value="1"/>
</dbReference>
<keyword evidence="2" id="KW-0479">Metal-binding</keyword>
<dbReference type="OrthoDB" id="5816295at2759"/>
<evidence type="ECO:0000256" key="5">
    <source>
        <dbReference type="ARBA" id="ARBA00023242"/>
    </source>
</evidence>
<evidence type="ECO:0000256" key="1">
    <source>
        <dbReference type="ARBA" id="ARBA00004123"/>
    </source>
</evidence>
<sequence>MHWNTFISLETIVVPSEGNVSTAEVSEIFESEPPRKRQRGIDECFLEFGEDSVKTKKIDRAIMQLIASANLPISLVENTAFTNLMKIVSPSLKVKGRTHFTRKELQRVYDEYSNKLKAELSKHEHLSISFDCWSDHANKYQVLAVMCHFNVEKEFVYRLLGVIDVSKERHTGFYLSEKIKDLLEEYSISDKVKACLRDGAGNAASAAEKVCGTQFDCLGHKLNLAVREGTKKFGGLDSLMNKLRKICNKVRKSSISRRSWEKIWEKMEKPSLFLKKDVEVRSLLKNKRIFFLQTRWLSMYEVISRALEVRGELEMFLMEDESIACISLNEWEIAESVVKLLKPVVIAVKQVQDRQFTASSIIPLCRVIIGMLRDDNQEYKYASTAIADRLNLELQIYESIEFLQISTLLDNRFKNCFAEQEWSKKLLQLMNNCEKDCEGCDPVNEIEAGTDTDVFAKFSMRKQRPDASDASRNSKIAGEYARWFAEPVISKVSPMEFWNNRQNQASFQTLAKLVPIYLSTPATTCEVERLFSGARYLLADNRKQLSPENFSKLLFLRTNIPLIGFSE</sequence>